<name>H2UIF1_TAKRU</name>
<evidence type="ECO:0000256" key="2">
    <source>
        <dbReference type="ARBA" id="ARBA00004496"/>
    </source>
</evidence>
<dbReference type="InParanoid" id="H2UIF1"/>
<evidence type="ECO:0000256" key="7">
    <source>
        <dbReference type="ARBA" id="ARBA00023125"/>
    </source>
</evidence>
<keyword evidence="8" id="KW-0234">DNA repair</keyword>
<proteinExistence type="inferred from homology"/>
<evidence type="ECO:0000256" key="8">
    <source>
        <dbReference type="ARBA" id="ARBA00023204"/>
    </source>
</evidence>
<feature type="region of interest" description="Disordered" evidence="12">
    <location>
        <begin position="483"/>
        <end position="612"/>
    </location>
</feature>
<evidence type="ECO:0000256" key="12">
    <source>
        <dbReference type="SAM" id="MobiDB-lite"/>
    </source>
</evidence>
<keyword evidence="6" id="KW-0227">DNA damage</keyword>
<dbReference type="AlphaFoldDB" id="H2UIF1"/>
<dbReference type="Gene3D" id="1.10.486.10">
    <property type="entry name" value="PCRA, domain 4"/>
    <property type="match status" value="1"/>
</dbReference>
<dbReference type="PANTHER" id="PTHR32121:SF0">
    <property type="entry name" value="PCNA-INTERACTING PARTNER"/>
    <property type="match status" value="1"/>
</dbReference>
<keyword evidence="14" id="KW-1185">Reference proteome</keyword>
<feature type="compositionally biased region" description="Basic and acidic residues" evidence="12">
    <location>
        <begin position="567"/>
        <end position="582"/>
    </location>
</feature>
<dbReference type="GO" id="GO:0006281">
    <property type="term" value="P:DNA repair"/>
    <property type="evidence" value="ECO:0007669"/>
    <property type="project" value="UniProtKB-KW"/>
</dbReference>
<dbReference type="Ensembl" id="ENSTRUT00000036853.3">
    <property type="protein sequence ID" value="ENSTRUP00000036722.3"/>
    <property type="gene ID" value="ENSTRUG00000014361.3"/>
</dbReference>
<reference evidence="13" key="3">
    <citation type="submission" date="2025-09" db="UniProtKB">
        <authorList>
            <consortium name="Ensembl"/>
        </authorList>
    </citation>
    <scope>IDENTIFICATION</scope>
</reference>
<evidence type="ECO:0000256" key="5">
    <source>
        <dbReference type="ARBA" id="ARBA00022490"/>
    </source>
</evidence>
<dbReference type="HOGENOM" id="CLU_034470_1_0_1"/>
<evidence type="ECO:0000256" key="9">
    <source>
        <dbReference type="ARBA" id="ARBA00023242"/>
    </source>
</evidence>
<keyword evidence="7" id="KW-0238">DNA-binding</keyword>
<dbReference type="GO" id="GO:0005634">
    <property type="term" value="C:nucleus"/>
    <property type="evidence" value="ECO:0007669"/>
    <property type="project" value="UniProtKB-SubCell"/>
</dbReference>
<comment type="similarity">
    <text evidence="3">Belongs to the PARI family.</text>
</comment>
<dbReference type="GO" id="GO:0000785">
    <property type="term" value="C:chromatin"/>
    <property type="evidence" value="ECO:0007669"/>
    <property type="project" value="TreeGrafter"/>
</dbReference>
<dbReference type="Proteomes" id="UP000005226">
    <property type="component" value="Chromosome 18"/>
</dbReference>
<dbReference type="GO" id="GO:0005737">
    <property type="term" value="C:cytoplasm"/>
    <property type="evidence" value="ECO:0007669"/>
    <property type="project" value="UniProtKB-SubCell"/>
</dbReference>
<dbReference type="InterPro" id="IPR038932">
    <property type="entry name" value="PARPBP"/>
</dbReference>
<dbReference type="PANTHER" id="PTHR32121">
    <property type="entry name" value="PCNA-INTERACTING PARTNER"/>
    <property type="match status" value="1"/>
</dbReference>
<evidence type="ECO:0000256" key="11">
    <source>
        <dbReference type="ARBA" id="ARBA00032731"/>
    </source>
</evidence>
<accession>H2UIF1</accession>
<organism evidence="13 14">
    <name type="scientific">Takifugu rubripes</name>
    <name type="common">Japanese pufferfish</name>
    <name type="synonym">Fugu rubripes</name>
    <dbReference type="NCBI Taxonomy" id="31033"/>
    <lineage>
        <taxon>Eukaryota</taxon>
        <taxon>Metazoa</taxon>
        <taxon>Chordata</taxon>
        <taxon>Craniata</taxon>
        <taxon>Vertebrata</taxon>
        <taxon>Euteleostomi</taxon>
        <taxon>Actinopterygii</taxon>
        <taxon>Neopterygii</taxon>
        <taxon>Teleostei</taxon>
        <taxon>Neoteleostei</taxon>
        <taxon>Acanthomorphata</taxon>
        <taxon>Eupercaria</taxon>
        <taxon>Tetraodontiformes</taxon>
        <taxon>Tetradontoidea</taxon>
        <taxon>Tetraodontidae</taxon>
        <taxon>Takifugu</taxon>
    </lineage>
</organism>
<gene>
    <name evidence="13" type="primary">parpbp</name>
</gene>
<sequence>MESLVDGMKVMVKVFRRECSRVFHSERTTIHGADHMLMVLQLAMAEVNKKHGGEFKVALSDVLMAWKHLLLDKLHLPPPSFARLENYDLILETYKSFLRRSNTVDLVDIFSMYTQLRDVDNDPEEPISPVHLFEFLANSEVSPLPELSVPSTPSSQSKSRISQVKAAVRRVFCSYLTLLVNSKNDMALALSLDVPSRCLGRQAFTDIKHAAHKSNTSLFLVTNTQHPCDSFTRFITVKQQYESYFLFFCWQAVTSFVRVLHLGGKGYAPAESDPLRKHVKGLSDFVHFLDNLEEILGEITDPSACGSKLVAAIRAALVKGRGSGDAVLAAADETAQELKERICQLHHIQKQNGANGGMIGISPARPKAYAINHATAIGGRDTVKVLMALLDEEALSPPCLNKADLLSEDQPVVSGGEANSFLALFRSPEVSTGASPEPLKNRIQSRRDLLKPKAKSGIIRSQFACTYKDEPLPLNRVLEFPSSSQVPTCRHPAPKGKIAAAVDEEERRSDAEEGNAALRAKPSSAHPKTERNPAPQGAALGQRSGNAPDRSASAGVRKQSKSHKRKLGDSEQHGGCENEPPQKKQPVKPGSKAQTRKKLIAGQGKLTSFFRV</sequence>
<evidence type="ECO:0000256" key="10">
    <source>
        <dbReference type="ARBA" id="ARBA00031632"/>
    </source>
</evidence>
<evidence type="ECO:0000256" key="3">
    <source>
        <dbReference type="ARBA" id="ARBA00009135"/>
    </source>
</evidence>
<dbReference type="GO" id="GO:0003677">
    <property type="term" value="F:DNA binding"/>
    <property type="evidence" value="ECO:0007669"/>
    <property type="project" value="UniProtKB-KW"/>
</dbReference>
<evidence type="ECO:0000256" key="1">
    <source>
        <dbReference type="ARBA" id="ARBA00004123"/>
    </source>
</evidence>
<evidence type="ECO:0000256" key="6">
    <source>
        <dbReference type="ARBA" id="ARBA00022763"/>
    </source>
</evidence>
<dbReference type="FunCoup" id="H2UIF1">
    <property type="interactions" value="734"/>
</dbReference>
<reference evidence="13" key="2">
    <citation type="submission" date="2025-08" db="UniProtKB">
        <authorList>
            <consortium name="Ensembl"/>
        </authorList>
    </citation>
    <scope>IDENTIFICATION</scope>
</reference>
<evidence type="ECO:0000313" key="13">
    <source>
        <dbReference type="Ensembl" id="ENSTRUP00000036722.3"/>
    </source>
</evidence>
<protein>
    <recommendedName>
        <fullName evidence="4">PCNA-interacting partner</fullName>
    </recommendedName>
    <alternativeName>
        <fullName evidence="10">PARP-1 binding protein</fullName>
    </alternativeName>
    <alternativeName>
        <fullName evidence="11">PARP1-binding protein</fullName>
    </alternativeName>
</protein>
<comment type="subcellular location">
    <subcellularLocation>
        <location evidence="2">Cytoplasm</location>
    </subcellularLocation>
    <subcellularLocation>
        <location evidence="1">Nucleus</location>
    </subcellularLocation>
</comment>
<keyword evidence="5" id="KW-0963">Cytoplasm</keyword>
<dbReference type="GO" id="GO:2000042">
    <property type="term" value="P:negative regulation of double-strand break repair via homologous recombination"/>
    <property type="evidence" value="ECO:0007669"/>
    <property type="project" value="InterPro"/>
</dbReference>
<keyword evidence="9" id="KW-0539">Nucleus</keyword>
<evidence type="ECO:0000313" key="14">
    <source>
        <dbReference type="Proteomes" id="UP000005226"/>
    </source>
</evidence>
<dbReference type="GeneTree" id="ENSGT00390000006088"/>
<dbReference type="STRING" id="31033.ENSTRUP00000036722"/>
<reference evidence="13 14" key="1">
    <citation type="journal article" date="2011" name="Genome Biol. Evol.">
        <title>Integration of the genetic map and genome assembly of fugu facilitates insights into distinct features of genome evolution in teleosts and mammals.</title>
        <authorList>
            <person name="Kai W."/>
            <person name="Kikuchi K."/>
            <person name="Tohari S."/>
            <person name="Chew A.K."/>
            <person name="Tay A."/>
            <person name="Fujiwara A."/>
            <person name="Hosoya S."/>
            <person name="Suetake H."/>
            <person name="Naruse K."/>
            <person name="Brenner S."/>
            <person name="Suzuki Y."/>
            <person name="Venkatesh B."/>
        </authorList>
    </citation>
    <scope>NUCLEOTIDE SEQUENCE [LARGE SCALE GENOMIC DNA]</scope>
</reference>
<dbReference type="OMA" id="CSSQVKM"/>
<evidence type="ECO:0000256" key="4">
    <source>
        <dbReference type="ARBA" id="ARBA00014320"/>
    </source>
</evidence>